<name>A0A517LN37_9PEZI</name>
<keyword evidence="1" id="KW-1133">Transmembrane helix</keyword>
<reference evidence="2 3" key="1">
    <citation type="submission" date="2019-07" db="EMBL/GenBank/DDBJ databases">
        <title>Finished genome of Venturia effusa.</title>
        <authorList>
            <person name="Young C.A."/>
            <person name="Cox M.P."/>
            <person name="Ganley A.R.D."/>
            <person name="David W.J."/>
        </authorList>
    </citation>
    <scope>NUCLEOTIDE SEQUENCE [LARGE SCALE GENOMIC DNA]</scope>
    <source>
        <strain evidence="3">albino</strain>
    </source>
</reference>
<dbReference type="InterPro" id="IPR021369">
    <property type="entry name" value="DUF2985"/>
</dbReference>
<protein>
    <submittedName>
        <fullName evidence="2">Uncharacterized protein</fullName>
    </submittedName>
</protein>
<dbReference type="OrthoDB" id="6407410at2759"/>
<evidence type="ECO:0000256" key="1">
    <source>
        <dbReference type="SAM" id="Phobius"/>
    </source>
</evidence>
<dbReference type="Proteomes" id="UP000316270">
    <property type="component" value="Chromosome 16"/>
</dbReference>
<gene>
    <name evidence="2" type="ORF">FKW77_006917</name>
</gene>
<proteinExistence type="predicted"/>
<dbReference type="PANTHER" id="PTHR35872:SF1">
    <property type="entry name" value="ALPHA-L-RHAMNOSIDASE C"/>
    <property type="match status" value="1"/>
</dbReference>
<keyword evidence="1" id="KW-0472">Membrane</keyword>
<keyword evidence="1" id="KW-0812">Transmembrane</keyword>
<dbReference type="PANTHER" id="PTHR35872">
    <property type="entry name" value="INTEGRAL MEMBRANE PROTEIN (AFU_ORTHOLOGUE AFUA_5G07110)"/>
    <property type="match status" value="1"/>
</dbReference>
<dbReference type="Pfam" id="PF11204">
    <property type="entry name" value="DUF2985"/>
    <property type="match status" value="1"/>
</dbReference>
<evidence type="ECO:0000313" key="3">
    <source>
        <dbReference type="Proteomes" id="UP000316270"/>
    </source>
</evidence>
<organism evidence="2 3">
    <name type="scientific">Venturia effusa</name>
    <dbReference type="NCBI Taxonomy" id="50376"/>
    <lineage>
        <taxon>Eukaryota</taxon>
        <taxon>Fungi</taxon>
        <taxon>Dikarya</taxon>
        <taxon>Ascomycota</taxon>
        <taxon>Pezizomycotina</taxon>
        <taxon>Dothideomycetes</taxon>
        <taxon>Pleosporomycetidae</taxon>
        <taxon>Venturiales</taxon>
        <taxon>Venturiaceae</taxon>
        <taxon>Venturia</taxon>
    </lineage>
</organism>
<feature type="transmembrane region" description="Helical" evidence="1">
    <location>
        <begin position="145"/>
        <end position="171"/>
    </location>
</feature>
<feature type="transmembrane region" description="Helical" evidence="1">
    <location>
        <begin position="290"/>
        <end position="310"/>
    </location>
</feature>
<feature type="transmembrane region" description="Helical" evidence="1">
    <location>
        <begin position="322"/>
        <end position="342"/>
    </location>
</feature>
<dbReference type="EMBL" id="CP042200">
    <property type="protein sequence ID" value="QDS77052.1"/>
    <property type="molecule type" value="Genomic_DNA"/>
</dbReference>
<keyword evidence="3" id="KW-1185">Reference proteome</keyword>
<dbReference type="STRING" id="50376.A0A517LN37"/>
<dbReference type="AlphaFoldDB" id="A0A517LN37"/>
<sequence length="366" mass="41290">MANNPPVDEDAPRPLVVRAESNLGRVRQASISLVSKFLESDPQPGMWAATGAAIAHAPNLTELRNPVLGGDKIEFDSNGQSAREAPPQQLEREHLERAKTMTINKKTPEDDTFSNEQLQSTYPALHHKCSWLATIKHGLSAFWKFFITPTGFLVTIYGLNVVAWGAMLFFLELKAAPAMNHPDNGDADSSPRKIWLEIDAQILNALFCLTAWGLAPWRFRDFWWLICRRLHIGSDNGITAYHRLVARNEGWYRMTEEEVQHASNETDRFGCQQTFTGERAPPTARWKMDFVVIMMVLNTLLQVGMAYMMWHYNRIDRPAWGAGLFIGLGCAASLFAGLMTWFEGRKIKRIEGPKIISKEISGDESV</sequence>
<evidence type="ECO:0000313" key="2">
    <source>
        <dbReference type="EMBL" id="QDS77052.1"/>
    </source>
</evidence>
<accession>A0A517LN37</accession>